<dbReference type="STRING" id="81824.A9UY39"/>
<dbReference type="InterPro" id="IPR051326">
    <property type="entry name" value="Kynurenine-oxoglutarate_AT"/>
</dbReference>
<dbReference type="PROSITE" id="PS00105">
    <property type="entry name" value="AA_TRANSFER_CLASS_1"/>
    <property type="match status" value="1"/>
</dbReference>
<keyword evidence="5" id="KW-0663">Pyridoxal phosphate</keyword>
<dbReference type="Gene3D" id="3.40.640.10">
    <property type="entry name" value="Type I PLP-dependent aspartate aminotransferase-like (Major domain)"/>
    <property type="match status" value="1"/>
</dbReference>
<dbReference type="Pfam" id="PF00155">
    <property type="entry name" value="Aminotran_1_2"/>
    <property type="match status" value="1"/>
</dbReference>
<evidence type="ECO:0000256" key="1">
    <source>
        <dbReference type="ARBA" id="ARBA00001933"/>
    </source>
</evidence>
<gene>
    <name evidence="7" type="ORF">MONBRDRAFT_24909</name>
</gene>
<keyword evidence="8" id="KW-1185">Reference proteome</keyword>
<feature type="domain" description="Aminotransferase class I/classII large" evidence="6">
    <location>
        <begin position="38"/>
        <end position="403"/>
    </location>
</feature>
<comment type="similarity">
    <text evidence="2">Belongs to the class-I pyridoxal-phosphate-dependent aminotransferase family.</text>
</comment>
<reference evidence="7 8" key="1">
    <citation type="journal article" date="2008" name="Nature">
        <title>The genome of the choanoflagellate Monosiga brevicollis and the origin of metazoans.</title>
        <authorList>
            <consortium name="JGI Sequencing"/>
            <person name="King N."/>
            <person name="Westbrook M.J."/>
            <person name="Young S.L."/>
            <person name="Kuo A."/>
            <person name="Abedin M."/>
            <person name="Chapman J."/>
            <person name="Fairclough S."/>
            <person name="Hellsten U."/>
            <person name="Isogai Y."/>
            <person name="Letunic I."/>
            <person name="Marr M."/>
            <person name="Pincus D."/>
            <person name="Putnam N."/>
            <person name="Rokas A."/>
            <person name="Wright K.J."/>
            <person name="Zuzow R."/>
            <person name="Dirks W."/>
            <person name="Good M."/>
            <person name="Goodstein D."/>
            <person name="Lemons D."/>
            <person name="Li W."/>
            <person name="Lyons J.B."/>
            <person name="Morris A."/>
            <person name="Nichols S."/>
            <person name="Richter D.J."/>
            <person name="Salamov A."/>
            <person name="Bork P."/>
            <person name="Lim W.A."/>
            <person name="Manning G."/>
            <person name="Miller W.T."/>
            <person name="McGinnis W."/>
            <person name="Shapiro H."/>
            <person name="Tjian R."/>
            <person name="Grigoriev I.V."/>
            <person name="Rokhsar D."/>
        </authorList>
    </citation>
    <scope>NUCLEOTIDE SEQUENCE [LARGE SCALE GENOMIC DNA]</scope>
    <source>
        <strain evidence="8">MX1 / ATCC 50154</strain>
    </source>
</reference>
<evidence type="ECO:0000256" key="3">
    <source>
        <dbReference type="ARBA" id="ARBA00022576"/>
    </source>
</evidence>
<dbReference type="CDD" id="cd00609">
    <property type="entry name" value="AAT_like"/>
    <property type="match status" value="1"/>
</dbReference>
<dbReference type="PANTHER" id="PTHR43807:SF20">
    <property type="entry name" value="FI04487P"/>
    <property type="match status" value="1"/>
</dbReference>
<evidence type="ECO:0000256" key="4">
    <source>
        <dbReference type="ARBA" id="ARBA00022679"/>
    </source>
</evidence>
<dbReference type="InterPro" id="IPR015424">
    <property type="entry name" value="PyrdxlP-dep_Trfase"/>
</dbReference>
<dbReference type="RefSeq" id="XP_001745216.1">
    <property type="nucleotide sequence ID" value="XM_001745164.1"/>
</dbReference>
<evidence type="ECO:0000313" key="7">
    <source>
        <dbReference type="EMBL" id="EDQ89794.1"/>
    </source>
</evidence>
<evidence type="ECO:0000256" key="5">
    <source>
        <dbReference type="ARBA" id="ARBA00022898"/>
    </source>
</evidence>
<dbReference type="SUPFAM" id="SSF53383">
    <property type="entry name" value="PLP-dependent transferases"/>
    <property type="match status" value="1"/>
</dbReference>
<organism evidence="7 8">
    <name type="scientific">Monosiga brevicollis</name>
    <name type="common">Choanoflagellate</name>
    <dbReference type="NCBI Taxonomy" id="81824"/>
    <lineage>
        <taxon>Eukaryota</taxon>
        <taxon>Choanoflagellata</taxon>
        <taxon>Craspedida</taxon>
        <taxon>Salpingoecidae</taxon>
        <taxon>Monosiga</taxon>
    </lineage>
</organism>
<proteinExistence type="inferred from homology"/>
<dbReference type="Proteomes" id="UP000001357">
    <property type="component" value="Unassembled WGS sequence"/>
</dbReference>
<dbReference type="InterPro" id="IPR015421">
    <property type="entry name" value="PyrdxlP-dep_Trfase_major"/>
</dbReference>
<protein>
    <recommendedName>
        <fullName evidence="6">Aminotransferase class I/classII large domain-containing protein</fullName>
    </recommendedName>
</protein>
<name>A9UY39_MONBE</name>
<keyword evidence="4" id="KW-0808">Transferase</keyword>
<dbReference type="InterPro" id="IPR004839">
    <property type="entry name" value="Aminotransferase_I/II_large"/>
</dbReference>
<dbReference type="EMBL" id="CH991549">
    <property type="protein sequence ID" value="EDQ89794.1"/>
    <property type="molecule type" value="Genomic_DNA"/>
</dbReference>
<keyword evidence="3" id="KW-0032">Aminotransferase</keyword>
<dbReference type="GO" id="GO:0005737">
    <property type="term" value="C:cytoplasm"/>
    <property type="evidence" value="ECO:0000318"/>
    <property type="project" value="GO_Central"/>
</dbReference>
<evidence type="ECO:0000256" key="2">
    <source>
        <dbReference type="ARBA" id="ARBA00007441"/>
    </source>
</evidence>
<dbReference type="GO" id="GO:0033854">
    <property type="term" value="F:glutamate-prephenate aminotransferase activity"/>
    <property type="evidence" value="ECO:0007669"/>
    <property type="project" value="UniProtKB-ARBA"/>
</dbReference>
<evidence type="ECO:0000259" key="6">
    <source>
        <dbReference type="Pfam" id="PF00155"/>
    </source>
</evidence>
<dbReference type="GO" id="GO:0016212">
    <property type="term" value="F:kynurenine-oxoglutarate transaminase activity"/>
    <property type="evidence" value="ECO:0000318"/>
    <property type="project" value="GO_Central"/>
</dbReference>
<dbReference type="OMA" id="FHNTGWK"/>
<dbReference type="InterPro" id="IPR015422">
    <property type="entry name" value="PyrdxlP-dep_Trfase_small"/>
</dbReference>
<dbReference type="InParanoid" id="A9UY39"/>
<dbReference type="AlphaFoldDB" id="A9UY39"/>
<dbReference type="PANTHER" id="PTHR43807">
    <property type="entry name" value="FI04487P"/>
    <property type="match status" value="1"/>
</dbReference>
<dbReference type="eggNOG" id="KOG0257">
    <property type="taxonomic scope" value="Eukaryota"/>
</dbReference>
<accession>A9UY39</accession>
<dbReference type="GO" id="GO:0030170">
    <property type="term" value="F:pyridoxal phosphate binding"/>
    <property type="evidence" value="ECO:0007669"/>
    <property type="project" value="InterPro"/>
</dbReference>
<dbReference type="GO" id="GO:0005739">
    <property type="term" value="C:mitochondrion"/>
    <property type="evidence" value="ECO:0000318"/>
    <property type="project" value="GO_Central"/>
</dbReference>
<dbReference type="InterPro" id="IPR004838">
    <property type="entry name" value="NHTrfase_class1_PyrdxlP-BS"/>
</dbReference>
<dbReference type="KEGG" id="mbr:MONBRDRAFT_24909"/>
<evidence type="ECO:0000313" key="8">
    <source>
        <dbReference type="Proteomes" id="UP000001357"/>
    </source>
</evidence>
<dbReference type="GeneID" id="5890413"/>
<dbReference type="FunFam" id="3.40.640.10:FF:000033">
    <property type="entry name" value="Aspartate aminotransferase"/>
    <property type="match status" value="1"/>
</dbReference>
<comment type="cofactor">
    <cofactor evidence="1">
        <name>pyridoxal 5'-phosphate</name>
        <dbReference type="ChEBI" id="CHEBI:597326"/>
    </cofactor>
</comment>
<dbReference type="GO" id="GO:0033853">
    <property type="term" value="F:aspartate-prephenate aminotransferase activity"/>
    <property type="evidence" value="ECO:0007669"/>
    <property type="project" value="UniProtKB-ARBA"/>
</dbReference>
<dbReference type="Gene3D" id="3.90.1150.10">
    <property type="entry name" value="Aspartate Aminotransferase, domain 1"/>
    <property type="match status" value="1"/>
</dbReference>
<sequence>MAASGSTVAVSVAGRLQRCSTKGSEQWARITALANREGVLNLGQGRPDGGGSQRARDALLDVLQHSSAEDLGNANQYSPVIGLPRLRQAVGRWTAVAQHLEYNPESEICITTSGTEALYCATQALINPGDHVIIFQPFFPWYLPHLQLAEANVEVLTLEPPDFALPLDRLKAAMTPDTKAIVINTPHNPTGRALTEAEGATVAQLCRDNDCLLITDEVYAHLLTERPHISLAALPGMRERTLVVGSASKLLALTGWRVAWVLGPAAMVKAIGGMHAYTTYAAPTPLQLAVAAAIESACDDQTDLKTEAALYDANYQALRAALERALKVQVHPRDGGYFLVAQIPDAARGVGFDYAVWLADHVGLACVPMGVFYGPTPPASAERLFRFTICKSAAYIQSAVAKLDAFAAQA</sequence>